<evidence type="ECO:0000313" key="2">
    <source>
        <dbReference type="Proteomes" id="UP000020218"/>
    </source>
</evidence>
<sequence>MTCENMAADDLIFGASAVGRRSRTSAAGFAGTGLIRLRKEP</sequence>
<keyword evidence="2" id="KW-1185">Reference proteome</keyword>
<organism evidence="1 2">
    <name type="scientific">Candidatus Accumulibacter adjunctus</name>
    <dbReference type="NCBI Taxonomy" id="1454001"/>
    <lineage>
        <taxon>Bacteria</taxon>
        <taxon>Pseudomonadati</taxon>
        <taxon>Pseudomonadota</taxon>
        <taxon>Betaproteobacteria</taxon>
        <taxon>Candidatus Accumulibacter</taxon>
    </lineage>
</organism>
<dbReference type="Proteomes" id="UP000020218">
    <property type="component" value="Unassembled WGS sequence"/>
</dbReference>
<gene>
    <name evidence="1" type="ORF">AW08_02439</name>
</gene>
<dbReference type="AlphaFoldDB" id="A0A011NQF0"/>
<protein>
    <submittedName>
        <fullName evidence="1">Uncharacterized protein</fullName>
    </submittedName>
</protein>
<proteinExistence type="predicted"/>
<accession>A0A011NQF0</accession>
<name>A0A011NQF0_9PROT</name>
<dbReference type="EMBL" id="JFAX01000013">
    <property type="protein sequence ID" value="EXI66852.1"/>
    <property type="molecule type" value="Genomic_DNA"/>
</dbReference>
<evidence type="ECO:0000313" key="1">
    <source>
        <dbReference type="EMBL" id="EXI66852.1"/>
    </source>
</evidence>
<comment type="caution">
    <text evidence="1">The sequence shown here is derived from an EMBL/GenBank/DDBJ whole genome shotgun (WGS) entry which is preliminary data.</text>
</comment>
<reference evidence="1" key="1">
    <citation type="submission" date="2014-02" db="EMBL/GenBank/DDBJ databases">
        <title>Expanding our view of genomic diversity in Candidatus Accumulibacter clades.</title>
        <authorList>
            <person name="Skennerton C.T."/>
            <person name="Barr J.J."/>
            <person name="Slater F.R."/>
            <person name="Bond P.L."/>
            <person name="Tyson G.W."/>
        </authorList>
    </citation>
    <scope>NUCLEOTIDE SEQUENCE [LARGE SCALE GENOMIC DNA]</scope>
</reference>
<dbReference type="STRING" id="1454001.AW08_02439"/>